<reference evidence="1 2" key="1">
    <citation type="submission" date="2018-01" db="EMBL/GenBank/DDBJ databases">
        <title>Cryobacterium sp. nov., from glaciers in China.</title>
        <authorList>
            <person name="Liu Q."/>
            <person name="Xin Y.-H."/>
        </authorList>
    </citation>
    <scope>NUCLEOTIDE SEQUENCE [LARGE SCALE GENOMIC DNA]</scope>
    <source>
        <strain evidence="1 2">TMB1-8</strain>
    </source>
</reference>
<organism evidence="1 2">
    <name type="scientific">Cryobacterium zongtaii</name>
    <dbReference type="NCBI Taxonomy" id="1259217"/>
    <lineage>
        <taxon>Bacteria</taxon>
        <taxon>Bacillati</taxon>
        <taxon>Actinomycetota</taxon>
        <taxon>Actinomycetes</taxon>
        <taxon>Micrococcales</taxon>
        <taxon>Microbacteriaceae</taxon>
        <taxon>Cryobacterium</taxon>
    </lineage>
</organism>
<dbReference type="AlphaFoldDB" id="A0A2S3Z6A1"/>
<protein>
    <submittedName>
        <fullName evidence="1">Uncharacterized protein</fullName>
    </submittedName>
</protein>
<name>A0A2S3Z6A1_9MICO</name>
<dbReference type="Proteomes" id="UP000237104">
    <property type="component" value="Unassembled WGS sequence"/>
</dbReference>
<comment type="caution">
    <text evidence="1">The sequence shown here is derived from an EMBL/GenBank/DDBJ whole genome shotgun (WGS) entry which is preliminary data.</text>
</comment>
<dbReference type="EMBL" id="PPXF01000063">
    <property type="protein sequence ID" value="POH60036.1"/>
    <property type="molecule type" value="Genomic_DNA"/>
</dbReference>
<evidence type="ECO:0000313" key="1">
    <source>
        <dbReference type="EMBL" id="POH60036.1"/>
    </source>
</evidence>
<evidence type="ECO:0000313" key="2">
    <source>
        <dbReference type="Proteomes" id="UP000237104"/>
    </source>
</evidence>
<dbReference type="RefSeq" id="WP_103432274.1">
    <property type="nucleotide sequence ID" value="NZ_PPXF01000063.1"/>
</dbReference>
<sequence>MVIVSGDVRDVAVVTMTVIFRHAGRLRRGFSGAQGGGRSRPRVNMPISVHTGNGQSQLLLAGHCRAGEEVQRVPDAWSA</sequence>
<proteinExistence type="predicted"/>
<gene>
    <name evidence="1" type="ORF">C3B59_16315</name>
</gene>
<accession>A0A2S3Z6A1</accession>